<gene>
    <name evidence="2" type="ORF">EW145_g4001</name>
</gene>
<sequence length="152" mass="17528">MAHHTSCKFTPFKLGNNVWLEATHLHFPNQSHKLIPKWEGPFTIKQVLSPLNYCLKLPKAWRIHPVLHASLLTPFAETDSHSPSFTQLLPDLIDGHKEFEIKAIISHSGNGKRCKYLIKWKGYPSSANKWLKEVDFKNTPEILNDHTTLHFL</sequence>
<dbReference type="Gene3D" id="2.40.50.40">
    <property type="match status" value="1"/>
</dbReference>
<dbReference type="GO" id="GO:0006338">
    <property type="term" value="P:chromatin remodeling"/>
    <property type="evidence" value="ECO:0007669"/>
    <property type="project" value="UniProtKB-ARBA"/>
</dbReference>
<dbReference type="OrthoDB" id="3561256at2759"/>
<proteinExistence type="predicted"/>
<keyword evidence="3" id="KW-1185">Reference proteome</keyword>
<dbReference type="SMART" id="SM00298">
    <property type="entry name" value="CHROMO"/>
    <property type="match status" value="1"/>
</dbReference>
<feature type="domain" description="Chromo" evidence="1">
    <location>
        <begin position="99"/>
        <end position="152"/>
    </location>
</feature>
<protein>
    <recommendedName>
        <fullName evidence="1">Chromo domain-containing protein</fullName>
    </recommendedName>
</protein>
<comment type="caution">
    <text evidence="2">The sequence shown here is derived from an EMBL/GenBank/DDBJ whole genome shotgun (WGS) entry which is preliminary data.</text>
</comment>
<dbReference type="AlphaFoldDB" id="A0A4S4L5C3"/>
<dbReference type="InterPro" id="IPR023780">
    <property type="entry name" value="Chromo_domain"/>
</dbReference>
<name>A0A4S4L5C3_9AGAM</name>
<dbReference type="SUPFAM" id="SSF54160">
    <property type="entry name" value="Chromo domain-like"/>
    <property type="match status" value="1"/>
</dbReference>
<dbReference type="Pfam" id="PF24626">
    <property type="entry name" value="SH3_Tf2-1"/>
    <property type="match status" value="1"/>
</dbReference>
<evidence type="ECO:0000313" key="3">
    <source>
        <dbReference type="Proteomes" id="UP000308199"/>
    </source>
</evidence>
<accession>A0A4S4L5C3</accession>
<dbReference type="PROSITE" id="PS50013">
    <property type="entry name" value="CHROMO_2"/>
    <property type="match status" value="1"/>
</dbReference>
<dbReference type="EMBL" id="SGPK01000188">
    <property type="protein sequence ID" value="THH06574.1"/>
    <property type="molecule type" value="Genomic_DNA"/>
</dbReference>
<evidence type="ECO:0000313" key="2">
    <source>
        <dbReference type="EMBL" id="THH06574.1"/>
    </source>
</evidence>
<organism evidence="2 3">
    <name type="scientific">Phellinidium pouzarii</name>
    <dbReference type="NCBI Taxonomy" id="167371"/>
    <lineage>
        <taxon>Eukaryota</taxon>
        <taxon>Fungi</taxon>
        <taxon>Dikarya</taxon>
        <taxon>Basidiomycota</taxon>
        <taxon>Agaricomycotina</taxon>
        <taxon>Agaricomycetes</taxon>
        <taxon>Hymenochaetales</taxon>
        <taxon>Hymenochaetaceae</taxon>
        <taxon>Phellinidium</taxon>
    </lineage>
</organism>
<dbReference type="Pfam" id="PF00385">
    <property type="entry name" value="Chromo"/>
    <property type="match status" value="1"/>
</dbReference>
<dbReference type="InterPro" id="IPR056924">
    <property type="entry name" value="SH3_Tf2-1"/>
</dbReference>
<dbReference type="InterPro" id="IPR000953">
    <property type="entry name" value="Chromo/chromo_shadow_dom"/>
</dbReference>
<reference evidence="2 3" key="1">
    <citation type="submission" date="2019-02" db="EMBL/GenBank/DDBJ databases">
        <title>Genome sequencing of the rare red list fungi Phellinidium pouzarii.</title>
        <authorList>
            <person name="Buettner E."/>
            <person name="Kellner H."/>
        </authorList>
    </citation>
    <scope>NUCLEOTIDE SEQUENCE [LARGE SCALE GENOMIC DNA]</scope>
    <source>
        <strain evidence="2 3">DSM 108285</strain>
    </source>
</reference>
<evidence type="ECO:0000259" key="1">
    <source>
        <dbReference type="PROSITE" id="PS50013"/>
    </source>
</evidence>
<dbReference type="InterPro" id="IPR016197">
    <property type="entry name" value="Chromo-like_dom_sf"/>
</dbReference>
<dbReference type="Proteomes" id="UP000308199">
    <property type="component" value="Unassembled WGS sequence"/>
</dbReference>